<dbReference type="EMBL" id="PKSM01000128">
    <property type="protein sequence ID" value="POW09384.1"/>
    <property type="molecule type" value="Genomic_DNA"/>
</dbReference>
<reference evidence="2 3" key="1">
    <citation type="submission" date="2017-12" db="EMBL/GenBank/DDBJ databases">
        <title>Gene loss provides genomic basis for host adaptation in cereal stripe rust fungi.</title>
        <authorList>
            <person name="Xia C."/>
        </authorList>
    </citation>
    <scope>NUCLEOTIDE SEQUENCE [LARGE SCALE GENOMIC DNA]</scope>
    <source>
        <strain evidence="2 3">93TX-2</strain>
    </source>
</reference>
<keyword evidence="3" id="KW-1185">Reference proteome</keyword>
<dbReference type="VEuPathDB" id="FungiDB:PSTT_00879"/>
<dbReference type="AlphaFoldDB" id="A0A2S4VIJ9"/>
<evidence type="ECO:0000313" key="3">
    <source>
        <dbReference type="Proteomes" id="UP000238274"/>
    </source>
</evidence>
<evidence type="ECO:0008006" key="4">
    <source>
        <dbReference type="Google" id="ProtNLM"/>
    </source>
</evidence>
<dbReference type="Proteomes" id="UP000238274">
    <property type="component" value="Unassembled WGS sequence"/>
</dbReference>
<evidence type="ECO:0000313" key="2">
    <source>
        <dbReference type="EMBL" id="POW09384.1"/>
    </source>
</evidence>
<organism evidence="2 3">
    <name type="scientific">Puccinia striiformis</name>
    <dbReference type="NCBI Taxonomy" id="27350"/>
    <lineage>
        <taxon>Eukaryota</taxon>
        <taxon>Fungi</taxon>
        <taxon>Dikarya</taxon>
        <taxon>Basidiomycota</taxon>
        <taxon>Pucciniomycotina</taxon>
        <taxon>Pucciniomycetes</taxon>
        <taxon>Pucciniales</taxon>
        <taxon>Pucciniaceae</taxon>
        <taxon>Puccinia</taxon>
    </lineage>
</organism>
<comment type="caution">
    <text evidence="2">The sequence shown here is derived from an EMBL/GenBank/DDBJ whole genome shotgun (WGS) entry which is preliminary data.</text>
</comment>
<evidence type="ECO:0000256" key="1">
    <source>
        <dbReference type="SAM" id="SignalP"/>
    </source>
</evidence>
<sequence length="146" mass="16104">MNVIKATLLVFLAGLSEFATACSPNEELGCAHQAGYGENLYIPDGGGCLESKPDHYCCRKGVLVNSQDYSLSYAKGAAGCRTDYCTLSIFSSSCFTHNTFINSQPVNEQIPESKSSLPLYHLQNDDRIQRLELAVVRFTIRLRESL</sequence>
<protein>
    <recommendedName>
        <fullName evidence="4">Secreted protein</fullName>
    </recommendedName>
</protein>
<dbReference type="VEuPathDB" id="FungiDB:PSHT_09149"/>
<gene>
    <name evidence="2" type="ORF">PSHT_09149</name>
</gene>
<feature type="signal peptide" evidence="1">
    <location>
        <begin position="1"/>
        <end position="21"/>
    </location>
</feature>
<reference evidence="3" key="3">
    <citation type="journal article" date="2018" name="Mol. Plant Microbe Interact.">
        <title>Genome sequence resources for the wheat stripe rust pathogen (Puccinia striiformis f. sp. tritici) and the barley stripe rust pathogen (Puccinia striiformis f. sp. hordei).</title>
        <authorList>
            <person name="Xia C."/>
            <person name="Wang M."/>
            <person name="Yin C."/>
            <person name="Cornejo O.E."/>
            <person name="Hulbert S.H."/>
            <person name="Chen X."/>
        </authorList>
    </citation>
    <scope>NUCLEOTIDE SEQUENCE [LARGE SCALE GENOMIC DNA]</scope>
    <source>
        <strain evidence="3">93TX-2</strain>
    </source>
</reference>
<reference evidence="3" key="2">
    <citation type="journal article" date="2018" name="BMC Genomics">
        <title>Genomic insights into host adaptation between the wheat stripe rust pathogen (Puccinia striiformis f. sp. tritici) and the barley stripe rust pathogen (Puccinia striiformis f. sp. hordei).</title>
        <authorList>
            <person name="Xia C."/>
            <person name="Wang M."/>
            <person name="Yin C."/>
            <person name="Cornejo O.E."/>
            <person name="Hulbert S.H."/>
            <person name="Chen X."/>
        </authorList>
    </citation>
    <scope>NUCLEOTIDE SEQUENCE [LARGE SCALE GENOMIC DNA]</scope>
    <source>
        <strain evidence="3">93TX-2</strain>
    </source>
</reference>
<proteinExistence type="predicted"/>
<name>A0A2S4VIJ9_9BASI</name>
<accession>A0A2S4VIJ9</accession>
<keyword evidence="1" id="KW-0732">Signal</keyword>
<feature type="chain" id="PRO_5044579588" description="Secreted protein" evidence="1">
    <location>
        <begin position="22"/>
        <end position="146"/>
    </location>
</feature>